<name>A0A2Z4GF44_9BACT</name>
<evidence type="ECO:0000256" key="1">
    <source>
        <dbReference type="ARBA" id="ARBA00023002"/>
    </source>
</evidence>
<evidence type="ECO:0000313" key="4">
    <source>
        <dbReference type="EMBL" id="AWV99674.1"/>
    </source>
</evidence>
<evidence type="ECO:0000259" key="3">
    <source>
        <dbReference type="Pfam" id="PF22725"/>
    </source>
</evidence>
<feature type="domain" description="GFO/IDH/MocA-like oxidoreductase" evidence="3">
    <location>
        <begin position="170"/>
        <end position="287"/>
    </location>
</feature>
<evidence type="ECO:0000259" key="2">
    <source>
        <dbReference type="Pfam" id="PF01408"/>
    </source>
</evidence>
<dbReference type="Gene3D" id="3.40.50.720">
    <property type="entry name" value="NAD(P)-binding Rossmann-like Domain"/>
    <property type="match status" value="1"/>
</dbReference>
<dbReference type="KEGG" id="als:DJ013_16440"/>
<dbReference type="Proteomes" id="UP000249873">
    <property type="component" value="Chromosome"/>
</dbReference>
<dbReference type="InterPro" id="IPR008354">
    <property type="entry name" value="Glc-Fru_OxRdtase_bac"/>
</dbReference>
<reference evidence="4 5" key="1">
    <citation type="submission" date="2018-05" db="EMBL/GenBank/DDBJ databases">
        <title>Complete genome sequence of Arcticibacterium luteifluviistationis SM1504T, a cytophagaceae bacterium isolated from Arctic surface seawater.</title>
        <authorList>
            <person name="Li Y."/>
            <person name="Qin Q.-L."/>
        </authorList>
    </citation>
    <scope>NUCLEOTIDE SEQUENCE [LARGE SCALE GENOMIC DNA]</scope>
    <source>
        <strain evidence="4 5">SM1504</strain>
    </source>
</reference>
<dbReference type="InterPro" id="IPR055170">
    <property type="entry name" value="GFO_IDH_MocA-like_dom"/>
</dbReference>
<dbReference type="RefSeq" id="WP_111373042.1">
    <property type="nucleotide sequence ID" value="NZ_CP029480.1"/>
</dbReference>
<evidence type="ECO:0000313" key="5">
    <source>
        <dbReference type="Proteomes" id="UP000249873"/>
    </source>
</evidence>
<dbReference type="Pfam" id="PF01408">
    <property type="entry name" value="GFO_IDH_MocA"/>
    <property type="match status" value="1"/>
</dbReference>
<protein>
    <submittedName>
        <fullName evidence="4">Glucose-fructose oxidoreductase</fullName>
    </submittedName>
</protein>
<sequence length="363" mass="39696">MNTSRRSFVKKTIVASSVAAFSPNVLLAATRPVKEKLGVALVGLGYYSTDLIAPGLLNTKHCELKGIVTGSPSKIPTWQEKYGLADKNIYSYDNYDDIANNPDIDIIYVVLPPSMHREYTVRGAETGKYIWCEKPMAPSVADCQAMIDACNKNKVGLSIGYRCQHDPNIQAYQQVVKEQRFGKVKMVTSAAGYVDGRTDHWKQKKAMGGGVMGDMGVYAIQGARMATGEEPISVRAHTYTTRPEIYHEVEESAAYILEFPSGAVASCQSSFGISMNHLQVNYEKGWLKMEPQSGYGGNKGSMSDGTKIYTPIDRQQPIQMDDDALAIINKTPYLAPGEEGLADIRVVEAVLKSGKNGGCEVKL</sequence>
<keyword evidence="1" id="KW-0560">Oxidoreductase</keyword>
<dbReference type="InterPro" id="IPR036291">
    <property type="entry name" value="NAD(P)-bd_dom_sf"/>
</dbReference>
<dbReference type="Gene3D" id="3.30.360.10">
    <property type="entry name" value="Dihydrodipicolinate Reductase, domain 2"/>
    <property type="match status" value="1"/>
</dbReference>
<dbReference type="SUPFAM" id="SSF55347">
    <property type="entry name" value="Glyceraldehyde-3-phosphate dehydrogenase-like, C-terminal domain"/>
    <property type="match status" value="1"/>
</dbReference>
<dbReference type="InterPro" id="IPR050463">
    <property type="entry name" value="Gfo/Idh/MocA_oxidrdct_glycsds"/>
</dbReference>
<organism evidence="4 5">
    <name type="scientific">Arcticibacterium luteifluviistationis</name>
    <dbReference type="NCBI Taxonomy" id="1784714"/>
    <lineage>
        <taxon>Bacteria</taxon>
        <taxon>Pseudomonadati</taxon>
        <taxon>Bacteroidota</taxon>
        <taxon>Cytophagia</taxon>
        <taxon>Cytophagales</taxon>
        <taxon>Leadbetterellaceae</taxon>
        <taxon>Arcticibacterium</taxon>
    </lineage>
</organism>
<dbReference type="PRINTS" id="PR01775">
    <property type="entry name" value="GLFROXRDTASE"/>
</dbReference>
<proteinExistence type="predicted"/>
<dbReference type="PANTHER" id="PTHR43818">
    <property type="entry name" value="BCDNA.GH03377"/>
    <property type="match status" value="1"/>
</dbReference>
<dbReference type="SUPFAM" id="SSF51735">
    <property type="entry name" value="NAD(P)-binding Rossmann-fold domains"/>
    <property type="match status" value="1"/>
</dbReference>
<dbReference type="OrthoDB" id="9795543at2"/>
<feature type="domain" description="Gfo/Idh/MocA-like oxidoreductase N-terminal" evidence="2">
    <location>
        <begin position="38"/>
        <end position="161"/>
    </location>
</feature>
<dbReference type="PANTHER" id="PTHR43818:SF11">
    <property type="entry name" value="BCDNA.GH03377"/>
    <property type="match status" value="1"/>
</dbReference>
<dbReference type="GO" id="GO:0016491">
    <property type="term" value="F:oxidoreductase activity"/>
    <property type="evidence" value="ECO:0007669"/>
    <property type="project" value="UniProtKB-KW"/>
</dbReference>
<dbReference type="Pfam" id="PF22725">
    <property type="entry name" value="GFO_IDH_MocA_C3"/>
    <property type="match status" value="1"/>
</dbReference>
<keyword evidence="5" id="KW-1185">Reference proteome</keyword>
<dbReference type="EMBL" id="CP029480">
    <property type="protein sequence ID" value="AWV99674.1"/>
    <property type="molecule type" value="Genomic_DNA"/>
</dbReference>
<dbReference type="GO" id="GO:0000166">
    <property type="term" value="F:nucleotide binding"/>
    <property type="evidence" value="ECO:0007669"/>
    <property type="project" value="InterPro"/>
</dbReference>
<accession>A0A2Z4GF44</accession>
<dbReference type="InterPro" id="IPR000683">
    <property type="entry name" value="Gfo/Idh/MocA-like_OxRdtase_N"/>
</dbReference>
<gene>
    <name evidence="4" type="ORF">DJ013_16440</name>
</gene>
<dbReference type="AlphaFoldDB" id="A0A2Z4GF44"/>